<keyword evidence="1" id="KW-0449">Lipoprotein</keyword>
<dbReference type="RefSeq" id="WP_280163250.1">
    <property type="nucleotide sequence ID" value="NZ_CP093428.1"/>
</dbReference>
<name>A0ABY8MY31_9PSED</name>
<evidence type="ECO:0000313" key="2">
    <source>
        <dbReference type="Proteomes" id="UP001243713"/>
    </source>
</evidence>
<keyword evidence="2" id="KW-1185">Reference proteome</keyword>
<accession>A0ABY8MY31</accession>
<dbReference type="EMBL" id="CP093428">
    <property type="protein sequence ID" value="WGK92059.1"/>
    <property type="molecule type" value="Genomic_DNA"/>
</dbReference>
<organism evidence="1 2">
    <name type="scientific">Pseudomonas migulae</name>
    <dbReference type="NCBI Taxonomy" id="78543"/>
    <lineage>
        <taxon>Bacteria</taxon>
        <taxon>Pseudomonadati</taxon>
        <taxon>Pseudomonadota</taxon>
        <taxon>Gammaproteobacteria</taxon>
        <taxon>Pseudomonadales</taxon>
        <taxon>Pseudomonadaceae</taxon>
        <taxon>Pseudomonas</taxon>
    </lineage>
</organism>
<gene>
    <name evidence="1" type="ORF">MOQ58_07655</name>
</gene>
<sequence length="142" mass="15774">MLSRAITASLLLVLAGCTNIKVEPVAPQYKISQLCIEENPKVVVGDFVDGLQTLLRKHNIDSRLYATPIPSRCEYRLTYTAIRSWDFSPYLSDANVRLFKGDQQIGFGQYHLTGEGGFDPSKVASVEEKMGPVINQLLGQNK</sequence>
<reference evidence="1 2" key="1">
    <citation type="submission" date="2022-03" db="EMBL/GenBank/DDBJ databases">
        <title>Plant growth promoting endophytes with ACC deaminase activity.</title>
        <authorList>
            <person name="Charles T."/>
            <person name="Van Dyk A."/>
            <person name="Cheng J."/>
            <person name="Heil J."/>
        </authorList>
    </citation>
    <scope>NUCLEOTIDE SEQUENCE [LARGE SCALE GENOMIC DNA]</scope>
    <source>
        <strain evidence="1 2">8R6</strain>
    </source>
</reference>
<protein>
    <submittedName>
        <fullName evidence="1">Sbal_3080 family lipoprotein</fullName>
    </submittedName>
</protein>
<dbReference type="NCBIfam" id="NF040519">
    <property type="entry name" value="Sbal_3080_fam"/>
    <property type="match status" value="1"/>
</dbReference>
<dbReference type="PROSITE" id="PS51257">
    <property type="entry name" value="PROKAR_LIPOPROTEIN"/>
    <property type="match status" value="1"/>
</dbReference>
<proteinExistence type="predicted"/>
<dbReference type="Proteomes" id="UP001243713">
    <property type="component" value="Chromosome"/>
</dbReference>
<evidence type="ECO:0000313" key="1">
    <source>
        <dbReference type="EMBL" id="WGK92059.1"/>
    </source>
</evidence>